<evidence type="ECO:0000313" key="3">
    <source>
        <dbReference type="Proteomes" id="UP000799324"/>
    </source>
</evidence>
<name>A0A6A6T1Q5_9PLEO</name>
<feature type="region of interest" description="Disordered" evidence="1">
    <location>
        <begin position="250"/>
        <end position="295"/>
    </location>
</feature>
<dbReference type="EMBL" id="MU004377">
    <property type="protein sequence ID" value="KAF2653680.1"/>
    <property type="molecule type" value="Genomic_DNA"/>
</dbReference>
<dbReference type="AlphaFoldDB" id="A0A6A6T1Q5"/>
<evidence type="ECO:0000256" key="1">
    <source>
        <dbReference type="SAM" id="MobiDB-lite"/>
    </source>
</evidence>
<accession>A0A6A6T1Q5</accession>
<feature type="compositionally biased region" description="Polar residues" evidence="1">
    <location>
        <begin position="280"/>
        <end position="291"/>
    </location>
</feature>
<sequence>MPPRATHRKHEKLPPMHDVLEGRVLQQQTKAIREPILKSHPTHDLDTVPPFRDLALYVPKPDHSSLDTNAVFDYKVPRQRNEGVPRGRIDLDHLAKLYKGANSYIHVSGPEKRLDLKEWEQKSFTAPEHNVPREMRTPGIELANSRRKADCADTSLRATEEGLGEILSQYMISPLERKEQDGSMNMMEFPGVGPHHPREVNIASIRNFSRPKQEQSQGHTLPKIKLPALPDDCKPRLDYFGPGVSLWPMDSSSRNSNHRPVDASSDAQTLDATPARNTLEETSSNDGQYQILSAPGDATRRSRYALSIATASERGANSGITDFDESVCAPRAPKLIIDSEASIAIPPKHTPAGGHRAGLARLLPRPSAPLSLSPGPSPENAFAGETKSNAETQWDNLVQNLPDQDQKTHFDRKTGRMSTKVLEILSEIPELPSPGSRKVSEELEKFSRVDQRLFYEWLGSLREAGEGRDKANQEAKLRREKAAAKERRRKEAERKQGQGRYAPKMDCYIRGPDGELTTVDQLCNRAVERSRQRLEAADEN</sequence>
<reference evidence="2" key="1">
    <citation type="journal article" date="2020" name="Stud. Mycol.">
        <title>101 Dothideomycetes genomes: a test case for predicting lifestyles and emergence of pathogens.</title>
        <authorList>
            <person name="Haridas S."/>
            <person name="Albert R."/>
            <person name="Binder M."/>
            <person name="Bloem J."/>
            <person name="Labutti K."/>
            <person name="Salamov A."/>
            <person name="Andreopoulos B."/>
            <person name="Baker S."/>
            <person name="Barry K."/>
            <person name="Bills G."/>
            <person name="Bluhm B."/>
            <person name="Cannon C."/>
            <person name="Castanera R."/>
            <person name="Culley D."/>
            <person name="Daum C."/>
            <person name="Ezra D."/>
            <person name="Gonzalez J."/>
            <person name="Henrissat B."/>
            <person name="Kuo A."/>
            <person name="Liang C."/>
            <person name="Lipzen A."/>
            <person name="Lutzoni F."/>
            <person name="Magnuson J."/>
            <person name="Mondo S."/>
            <person name="Nolan M."/>
            <person name="Ohm R."/>
            <person name="Pangilinan J."/>
            <person name="Park H.-J."/>
            <person name="Ramirez L."/>
            <person name="Alfaro M."/>
            <person name="Sun H."/>
            <person name="Tritt A."/>
            <person name="Yoshinaga Y."/>
            <person name="Zwiers L.-H."/>
            <person name="Turgeon B."/>
            <person name="Goodwin S."/>
            <person name="Spatafora J."/>
            <person name="Crous P."/>
            <person name="Grigoriev I."/>
        </authorList>
    </citation>
    <scope>NUCLEOTIDE SEQUENCE</scope>
    <source>
        <strain evidence="2">CBS 122681</strain>
    </source>
</reference>
<gene>
    <name evidence="2" type="ORF">K491DRAFT_680341</name>
</gene>
<keyword evidence="3" id="KW-1185">Reference proteome</keyword>
<protein>
    <submittedName>
        <fullName evidence="2">Uncharacterized protein</fullName>
    </submittedName>
</protein>
<evidence type="ECO:0000313" key="2">
    <source>
        <dbReference type="EMBL" id="KAF2653680.1"/>
    </source>
</evidence>
<organism evidence="2 3">
    <name type="scientific">Lophiostoma macrostomum CBS 122681</name>
    <dbReference type="NCBI Taxonomy" id="1314788"/>
    <lineage>
        <taxon>Eukaryota</taxon>
        <taxon>Fungi</taxon>
        <taxon>Dikarya</taxon>
        <taxon>Ascomycota</taxon>
        <taxon>Pezizomycotina</taxon>
        <taxon>Dothideomycetes</taxon>
        <taxon>Pleosporomycetidae</taxon>
        <taxon>Pleosporales</taxon>
        <taxon>Lophiostomataceae</taxon>
        <taxon>Lophiostoma</taxon>
    </lineage>
</organism>
<proteinExistence type="predicted"/>
<dbReference type="Proteomes" id="UP000799324">
    <property type="component" value="Unassembled WGS sequence"/>
</dbReference>
<feature type="compositionally biased region" description="Basic and acidic residues" evidence="1">
    <location>
        <begin position="465"/>
        <end position="496"/>
    </location>
</feature>
<feature type="region of interest" description="Disordered" evidence="1">
    <location>
        <begin position="465"/>
        <end position="510"/>
    </location>
</feature>